<feature type="domain" description="ABC transporter" evidence="4">
    <location>
        <begin position="13"/>
        <end position="267"/>
    </location>
</feature>
<dbReference type="EMBL" id="CP027433">
    <property type="protein sequence ID" value="AVL99820.1"/>
    <property type="molecule type" value="Genomic_DNA"/>
</dbReference>
<dbReference type="InterPro" id="IPR003593">
    <property type="entry name" value="AAA+_ATPase"/>
</dbReference>
<evidence type="ECO:0000256" key="2">
    <source>
        <dbReference type="ARBA" id="ARBA00022741"/>
    </source>
</evidence>
<dbReference type="CDD" id="cd03221">
    <property type="entry name" value="ABCF_EF-3"/>
    <property type="match status" value="1"/>
</dbReference>
<keyword evidence="3" id="KW-0067">ATP-binding</keyword>
<evidence type="ECO:0000313" key="5">
    <source>
        <dbReference type="EMBL" id="AVL99820.1"/>
    </source>
</evidence>
<dbReference type="GO" id="GO:0016887">
    <property type="term" value="F:ATP hydrolysis activity"/>
    <property type="evidence" value="ECO:0007669"/>
    <property type="project" value="InterPro"/>
</dbReference>
<dbReference type="InterPro" id="IPR050611">
    <property type="entry name" value="ABCF"/>
</dbReference>
<evidence type="ECO:0000256" key="1">
    <source>
        <dbReference type="ARBA" id="ARBA00022737"/>
    </source>
</evidence>
<organism evidence="5 6">
    <name type="scientific">Gordonia iterans</name>
    <dbReference type="NCBI Taxonomy" id="1004901"/>
    <lineage>
        <taxon>Bacteria</taxon>
        <taxon>Bacillati</taxon>
        <taxon>Actinomycetota</taxon>
        <taxon>Actinomycetes</taxon>
        <taxon>Mycobacteriales</taxon>
        <taxon>Gordoniaceae</taxon>
        <taxon>Gordonia</taxon>
    </lineage>
</organism>
<dbReference type="InterPro" id="IPR027417">
    <property type="entry name" value="P-loop_NTPase"/>
</dbReference>
<dbReference type="PANTHER" id="PTHR19211">
    <property type="entry name" value="ATP-BINDING TRANSPORT PROTEIN-RELATED"/>
    <property type="match status" value="1"/>
</dbReference>
<dbReference type="PROSITE" id="PS50893">
    <property type="entry name" value="ABC_TRANSPORTER_2"/>
    <property type="match status" value="1"/>
</dbReference>
<evidence type="ECO:0000313" key="6">
    <source>
        <dbReference type="Proteomes" id="UP000239814"/>
    </source>
</evidence>
<evidence type="ECO:0000256" key="3">
    <source>
        <dbReference type="ARBA" id="ARBA00022840"/>
    </source>
</evidence>
<sequence>MSRTTRVRAAAQITARDLTLTRTGRPIVTGLDLTVSADSRLAIVGENGAGKSTLLAALAGSLDPSSGTVAVHGRIAVVEQELPTGPSTPLRTGGRTVDDAIDVAIRDSREALDDLDAAAAALAEESPGAADRYAAALDRATALDAWDAQRRVTTALEALGAETDRSRLLSELSVGQRYRVRLACVLGGDAEILLLDEPTNHLDAQGLVFLTENLRSRGGFAVVSHDRLLLADVADTFVDLDPSSDGRPRIYGGGYDGYRAGRAAERARWEQLHAGQLAEGERLREQLQSAQNRLVTGWRPEKGTGKHARASRAPSVVRNVKRRQEALDAHTVPVPAPPKRLSVPDYPVLVGGTLLAADDVTVDGRLTAPVELSVRAGDKLLICGPNGAGKSTLLSVLTGELPPTGGAVHRHPGARLGILRQESDPSSGYAQSVGQRRRHALLEVLAGKPDVVILDEPTNHLAAALVDDLTESLRTHAAAVIVATHDRTLLDALSDWPRLTLGDGAR</sequence>
<dbReference type="KEGG" id="git:C6V83_05510"/>
<reference evidence="5 6" key="1">
    <citation type="submission" date="2018-03" db="EMBL/GenBank/DDBJ databases">
        <title>Characteristics and genome of n-alkane degrading marine bacteria Gordonia iterans isolated from crude oil contaminated in Tae-an, South Korea.</title>
        <authorList>
            <person name="Lee S.-S."/>
            <person name="Kim H."/>
        </authorList>
    </citation>
    <scope>NUCLEOTIDE SEQUENCE [LARGE SCALE GENOMIC DNA]</scope>
    <source>
        <strain evidence="5 6">Co17</strain>
    </source>
</reference>
<evidence type="ECO:0000259" key="4">
    <source>
        <dbReference type="PROSITE" id="PS50893"/>
    </source>
</evidence>
<accession>A0A2S0KDV9</accession>
<dbReference type="SMART" id="SM00382">
    <property type="entry name" value="AAA"/>
    <property type="match status" value="2"/>
</dbReference>
<proteinExistence type="predicted"/>
<dbReference type="PANTHER" id="PTHR19211:SF14">
    <property type="entry name" value="ATP-BINDING CASSETTE SUB-FAMILY F MEMBER 1"/>
    <property type="match status" value="1"/>
</dbReference>
<dbReference type="OrthoDB" id="3239744at2"/>
<dbReference type="GO" id="GO:0005524">
    <property type="term" value="F:ATP binding"/>
    <property type="evidence" value="ECO:0007669"/>
    <property type="project" value="UniProtKB-KW"/>
</dbReference>
<dbReference type="Proteomes" id="UP000239814">
    <property type="component" value="Chromosome"/>
</dbReference>
<name>A0A2S0KDV9_9ACTN</name>
<dbReference type="RefSeq" id="WP_105941552.1">
    <property type="nucleotide sequence ID" value="NZ_CP027433.1"/>
</dbReference>
<keyword evidence="6" id="KW-1185">Reference proteome</keyword>
<dbReference type="SUPFAM" id="SSF52540">
    <property type="entry name" value="P-loop containing nucleoside triphosphate hydrolases"/>
    <property type="match status" value="2"/>
</dbReference>
<dbReference type="InterPro" id="IPR003439">
    <property type="entry name" value="ABC_transporter-like_ATP-bd"/>
</dbReference>
<protein>
    <submittedName>
        <fullName evidence="5">ABC transporter</fullName>
    </submittedName>
</protein>
<keyword evidence="2" id="KW-0547">Nucleotide-binding</keyword>
<dbReference type="Gene3D" id="3.40.50.300">
    <property type="entry name" value="P-loop containing nucleotide triphosphate hydrolases"/>
    <property type="match status" value="3"/>
</dbReference>
<dbReference type="Pfam" id="PF00005">
    <property type="entry name" value="ABC_tran"/>
    <property type="match status" value="2"/>
</dbReference>
<keyword evidence="1" id="KW-0677">Repeat</keyword>
<dbReference type="AlphaFoldDB" id="A0A2S0KDV9"/>
<gene>
    <name evidence="5" type="ORF">C6V83_05510</name>
</gene>